<dbReference type="HAMAP" id="MF_00440">
    <property type="entry name" value="NrdR"/>
    <property type="match status" value="1"/>
</dbReference>
<proteinExistence type="inferred from homology"/>
<dbReference type="Pfam" id="PF22811">
    <property type="entry name" value="Zn_ribbon_NrdR"/>
    <property type="match status" value="1"/>
</dbReference>
<dbReference type="PROSITE" id="PS51161">
    <property type="entry name" value="ATP_CONE"/>
    <property type="match status" value="1"/>
</dbReference>
<dbReference type="InterPro" id="IPR055173">
    <property type="entry name" value="NrdR-like_N"/>
</dbReference>
<evidence type="ECO:0000313" key="11">
    <source>
        <dbReference type="Proteomes" id="UP000067626"/>
    </source>
</evidence>
<keyword evidence="8" id="KW-0479">Metal-binding</keyword>
<keyword evidence="6 8" id="KW-0238">DNA-binding</keyword>
<dbReference type="RefSeq" id="WP_050431961.1">
    <property type="nucleotide sequence ID" value="NZ_CP012159.1"/>
</dbReference>
<dbReference type="NCBIfam" id="TIGR00244">
    <property type="entry name" value="transcriptional regulator NrdR"/>
    <property type="match status" value="1"/>
</dbReference>
<keyword evidence="2 8" id="KW-0547">Nucleotide-binding</keyword>
<dbReference type="PANTHER" id="PTHR30455">
    <property type="entry name" value="TRANSCRIPTIONAL REPRESSOR NRDR"/>
    <property type="match status" value="1"/>
</dbReference>
<comment type="cofactor">
    <cofactor evidence="8">
        <name>Zn(2+)</name>
        <dbReference type="ChEBI" id="CHEBI:29105"/>
    </cofactor>
    <text evidence="8">Binds 1 zinc ion.</text>
</comment>
<comment type="similarity">
    <text evidence="8">Belongs to the NrdR family.</text>
</comment>
<name>A0A0K1EGG8_CHOCO</name>
<dbReference type="GO" id="GO:0045892">
    <property type="term" value="P:negative regulation of DNA-templated transcription"/>
    <property type="evidence" value="ECO:0007669"/>
    <property type="project" value="UniProtKB-UniRule"/>
</dbReference>
<feature type="domain" description="ATP-cone" evidence="9">
    <location>
        <begin position="49"/>
        <end position="139"/>
    </location>
</feature>
<dbReference type="STRING" id="52.CMC5_041190"/>
<evidence type="ECO:0000259" key="9">
    <source>
        <dbReference type="PROSITE" id="PS51161"/>
    </source>
</evidence>
<reference evidence="10 11" key="1">
    <citation type="submission" date="2015-07" db="EMBL/GenBank/DDBJ databases">
        <title>Genome analysis of myxobacterium Chondromyces crocatus Cm c5 reveals a high potential for natural compound synthesis and the genetic basis for the loss of fruiting body formation.</title>
        <authorList>
            <person name="Zaburannyi N."/>
            <person name="Bunk B."/>
            <person name="Maier J."/>
            <person name="Overmann J."/>
            <person name="Mueller R."/>
        </authorList>
    </citation>
    <scope>NUCLEOTIDE SEQUENCE [LARGE SCALE GENOMIC DNA]</scope>
    <source>
        <strain evidence="10 11">Cm c5</strain>
    </source>
</reference>
<keyword evidence="11" id="KW-1185">Reference proteome</keyword>
<evidence type="ECO:0000256" key="8">
    <source>
        <dbReference type="HAMAP-Rule" id="MF_00440"/>
    </source>
</evidence>
<gene>
    <name evidence="8 10" type="primary">nrdR</name>
    <name evidence="10" type="ORF">CMC5_041190</name>
</gene>
<feature type="zinc finger region" evidence="8">
    <location>
        <begin position="3"/>
        <end position="34"/>
    </location>
</feature>
<dbReference type="GO" id="GO:0008270">
    <property type="term" value="F:zinc ion binding"/>
    <property type="evidence" value="ECO:0007669"/>
    <property type="project" value="UniProtKB-UniRule"/>
</dbReference>
<dbReference type="GO" id="GO:0005524">
    <property type="term" value="F:ATP binding"/>
    <property type="evidence" value="ECO:0007669"/>
    <property type="project" value="UniProtKB-UniRule"/>
</dbReference>
<keyword evidence="4 8" id="KW-0067">ATP-binding</keyword>
<accession>A0A0K1EGG8</accession>
<keyword evidence="5 8" id="KW-0805">Transcription regulation</keyword>
<keyword evidence="3 8" id="KW-0863">Zinc-finger</keyword>
<keyword evidence="1 8" id="KW-0678">Repressor</keyword>
<sequence>MKCPFCGHLEDRVIDSRAGGSGEVIRRRRECAACERRFTTYERVEDILPTVVKKDGRREPFDRQKLGRGLRIACNKRPVSTEQLDSMVDAIEREAQESERREISSAELGDRVMRHLRDLDEVAYVRFASVYRSFRDIDQFMAKLGKLVKAKAP</sequence>
<dbReference type="InterPro" id="IPR003796">
    <property type="entry name" value="RNR_NrdR-like"/>
</dbReference>
<evidence type="ECO:0000256" key="4">
    <source>
        <dbReference type="ARBA" id="ARBA00022840"/>
    </source>
</evidence>
<comment type="function">
    <text evidence="8">Negatively regulates transcription of bacterial ribonucleotide reductase nrd genes and operons by binding to NrdR-boxes.</text>
</comment>
<dbReference type="Pfam" id="PF03477">
    <property type="entry name" value="ATP-cone"/>
    <property type="match status" value="1"/>
</dbReference>
<protein>
    <recommendedName>
        <fullName evidence="8">Transcriptional repressor NrdR</fullName>
    </recommendedName>
</protein>
<dbReference type="EMBL" id="CP012159">
    <property type="protein sequence ID" value="AKT39966.1"/>
    <property type="molecule type" value="Genomic_DNA"/>
</dbReference>
<dbReference type="InterPro" id="IPR005144">
    <property type="entry name" value="ATP-cone_dom"/>
</dbReference>
<evidence type="ECO:0000256" key="2">
    <source>
        <dbReference type="ARBA" id="ARBA00022741"/>
    </source>
</evidence>
<evidence type="ECO:0000313" key="10">
    <source>
        <dbReference type="EMBL" id="AKT39966.1"/>
    </source>
</evidence>
<organism evidence="10 11">
    <name type="scientific">Chondromyces crocatus</name>
    <dbReference type="NCBI Taxonomy" id="52"/>
    <lineage>
        <taxon>Bacteria</taxon>
        <taxon>Pseudomonadati</taxon>
        <taxon>Myxococcota</taxon>
        <taxon>Polyangia</taxon>
        <taxon>Polyangiales</taxon>
        <taxon>Polyangiaceae</taxon>
        <taxon>Chondromyces</taxon>
    </lineage>
</organism>
<evidence type="ECO:0000256" key="1">
    <source>
        <dbReference type="ARBA" id="ARBA00022491"/>
    </source>
</evidence>
<dbReference type="KEGG" id="ccro:CMC5_041190"/>
<keyword evidence="7 8" id="KW-0804">Transcription</keyword>
<dbReference type="PATRIC" id="fig|52.7.peg.4534"/>
<evidence type="ECO:0000256" key="6">
    <source>
        <dbReference type="ARBA" id="ARBA00023125"/>
    </source>
</evidence>
<dbReference type="AlphaFoldDB" id="A0A0K1EGG8"/>
<keyword evidence="8" id="KW-0862">Zinc</keyword>
<dbReference type="OrthoDB" id="9807461at2"/>
<dbReference type="PANTHER" id="PTHR30455:SF2">
    <property type="entry name" value="TRANSCRIPTIONAL REPRESSOR NRDR"/>
    <property type="match status" value="1"/>
</dbReference>
<dbReference type="GO" id="GO:0003677">
    <property type="term" value="F:DNA binding"/>
    <property type="evidence" value="ECO:0007669"/>
    <property type="project" value="UniProtKB-KW"/>
</dbReference>
<dbReference type="Proteomes" id="UP000067626">
    <property type="component" value="Chromosome"/>
</dbReference>
<evidence type="ECO:0000256" key="7">
    <source>
        <dbReference type="ARBA" id="ARBA00023163"/>
    </source>
</evidence>
<evidence type="ECO:0000256" key="5">
    <source>
        <dbReference type="ARBA" id="ARBA00023015"/>
    </source>
</evidence>
<evidence type="ECO:0000256" key="3">
    <source>
        <dbReference type="ARBA" id="ARBA00022771"/>
    </source>
</evidence>